<name>A0A5K3FRW0_MESCO</name>
<dbReference type="GO" id="GO:0033617">
    <property type="term" value="P:mitochondrial respiratory chain complex IV assembly"/>
    <property type="evidence" value="ECO:0007669"/>
    <property type="project" value="TreeGrafter"/>
</dbReference>
<dbReference type="AlphaFoldDB" id="A0A5K3FRW0"/>
<dbReference type="WBParaSite" id="MCU_011048-RA">
    <property type="protein sequence ID" value="MCU_011048-RA"/>
    <property type="gene ID" value="MCU_011048"/>
</dbReference>
<evidence type="ECO:0000256" key="3">
    <source>
        <dbReference type="ARBA" id="ARBA00022989"/>
    </source>
</evidence>
<dbReference type="GO" id="GO:0005743">
    <property type="term" value="C:mitochondrial inner membrane"/>
    <property type="evidence" value="ECO:0007669"/>
    <property type="project" value="TreeGrafter"/>
</dbReference>
<organism evidence="5">
    <name type="scientific">Mesocestoides corti</name>
    <name type="common">Flatworm</name>
    <dbReference type="NCBI Taxonomy" id="53468"/>
    <lineage>
        <taxon>Eukaryota</taxon>
        <taxon>Metazoa</taxon>
        <taxon>Spiralia</taxon>
        <taxon>Lophotrochozoa</taxon>
        <taxon>Platyhelminthes</taxon>
        <taxon>Cestoda</taxon>
        <taxon>Eucestoda</taxon>
        <taxon>Cyclophyllidea</taxon>
        <taxon>Mesocestoididae</taxon>
        <taxon>Mesocestoides</taxon>
    </lineage>
</organism>
<comment type="subcellular location">
    <subcellularLocation>
        <location evidence="1">Membrane</location>
        <topology evidence="1">Multi-pass membrane protein</topology>
    </subcellularLocation>
</comment>
<proteinExistence type="predicted"/>
<reference evidence="5" key="1">
    <citation type="submission" date="2019-11" db="UniProtKB">
        <authorList>
            <consortium name="WormBaseParasite"/>
        </authorList>
    </citation>
    <scope>IDENTIFICATION</scope>
</reference>
<keyword evidence="4" id="KW-0472">Membrane</keyword>
<sequence length="331" mass="36811">MAVGYLLCRRPSCLPLYRSYSGPAFYILTEFFNPQQLHMVAVVEGLRWCREFGHFSSYATTIVTSTLALRTALAGPLYTFTEKNQALIASAHYESSLVASSPRYAVRQKNGMVDTRLQNSLYRRTYAQKCQELGCHPLKSVIFGMFQLPFWMTATFGLRNACGLQLTPLLYWPPMIPEFVAEGLTSPTTSLGLIALTAIVTTLNVEIGHLRRVYGFATARSMPADSQGAAPKSISVVVPPRLPWQLKFAHGVCGLGAFLLTTVSFVAPSALVIFWCTSASHQLILHLLHLSPRVRAFLGIVSTPIDAKHPYQALWAVAKRHYRLLRWLSST</sequence>
<keyword evidence="2" id="KW-0812">Transmembrane</keyword>
<evidence type="ECO:0000313" key="5">
    <source>
        <dbReference type="WBParaSite" id="MCU_011048-RA"/>
    </source>
</evidence>
<protein>
    <submittedName>
        <fullName evidence="5">Glucosyltransferase MdoH</fullName>
    </submittedName>
</protein>
<evidence type="ECO:0000256" key="1">
    <source>
        <dbReference type="ARBA" id="ARBA00004141"/>
    </source>
</evidence>
<dbReference type="PANTHER" id="PTHR12428">
    <property type="entry name" value="OXA1"/>
    <property type="match status" value="1"/>
</dbReference>
<evidence type="ECO:0000256" key="4">
    <source>
        <dbReference type="ARBA" id="ARBA00023136"/>
    </source>
</evidence>
<dbReference type="InterPro" id="IPR001708">
    <property type="entry name" value="YidC/ALB3/OXA1/COX18"/>
</dbReference>
<dbReference type="PANTHER" id="PTHR12428:SF65">
    <property type="entry name" value="CYTOCHROME C OXIDASE ASSEMBLY PROTEIN COX18, MITOCHONDRIAL"/>
    <property type="match status" value="1"/>
</dbReference>
<dbReference type="GO" id="GO:0032977">
    <property type="term" value="F:membrane insertase activity"/>
    <property type="evidence" value="ECO:0007669"/>
    <property type="project" value="InterPro"/>
</dbReference>
<accession>A0A5K3FRW0</accession>
<dbReference type="GO" id="GO:0032979">
    <property type="term" value="P:protein insertion into mitochondrial inner membrane from matrix"/>
    <property type="evidence" value="ECO:0007669"/>
    <property type="project" value="TreeGrafter"/>
</dbReference>
<evidence type="ECO:0000256" key="2">
    <source>
        <dbReference type="ARBA" id="ARBA00022692"/>
    </source>
</evidence>
<keyword evidence="3" id="KW-1133">Transmembrane helix</keyword>